<organism evidence="10 11">
    <name type="scientific">Xyrichtys novacula</name>
    <name type="common">Pearly razorfish</name>
    <name type="synonym">Hemipteronotus novacula</name>
    <dbReference type="NCBI Taxonomy" id="13765"/>
    <lineage>
        <taxon>Eukaryota</taxon>
        <taxon>Metazoa</taxon>
        <taxon>Chordata</taxon>
        <taxon>Craniata</taxon>
        <taxon>Vertebrata</taxon>
        <taxon>Euteleostomi</taxon>
        <taxon>Actinopterygii</taxon>
        <taxon>Neopterygii</taxon>
        <taxon>Teleostei</taxon>
        <taxon>Neoteleostei</taxon>
        <taxon>Acanthomorphata</taxon>
        <taxon>Eupercaria</taxon>
        <taxon>Labriformes</taxon>
        <taxon>Labridae</taxon>
        <taxon>Xyrichtys</taxon>
    </lineage>
</organism>
<dbReference type="PANTHER" id="PTHR22930:SF85">
    <property type="entry name" value="GH03217P-RELATED"/>
    <property type="match status" value="1"/>
</dbReference>
<reference evidence="10" key="1">
    <citation type="submission" date="2023-08" db="EMBL/GenBank/DDBJ databases">
        <authorList>
            <person name="Alioto T."/>
            <person name="Alioto T."/>
            <person name="Gomez Garrido J."/>
        </authorList>
    </citation>
    <scope>NUCLEOTIDE SEQUENCE</scope>
</reference>
<name>A0AAV1GSA2_XYRNO</name>
<feature type="domain" description="DDE Tnp4" evidence="9">
    <location>
        <begin position="89"/>
        <end position="248"/>
    </location>
</feature>
<evidence type="ECO:0000256" key="1">
    <source>
        <dbReference type="ARBA" id="ARBA00001968"/>
    </source>
</evidence>
<dbReference type="GO" id="GO:0016787">
    <property type="term" value="F:hydrolase activity"/>
    <property type="evidence" value="ECO:0007669"/>
    <property type="project" value="UniProtKB-KW"/>
</dbReference>
<gene>
    <name evidence="10" type="ORF">XNOV1_A030502</name>
</gene>
<dbReference type="GO" id="GO:0005634">
    <property type="term" value="C:nucleus"/>
    <property type="evidence" value="ECO:0007669"/>
    <property type="project" value="UniProtKB-SubCell"/>
</dbReference>
<dbReference type="InterPro" id="IPR045249">
    <property type="entry name" value="HARBI1-like"/>
</dbReference>
<protein>
    <submittedName>
        <fullName evidence="10">Protein ALP1-like, partial</fullName>
    </submittedName>
</protein>
<proteinExistence type="inferred from homology"/>
<dbReference type="AlphaFoldDB" id="A0AAV1GSA2"/>
<evidence type="ECO:0000313" key="10">
    <source>
        <dbReference type="EMBL" id="CAJ1076497.1"/>
    </source>
</evidence>
<dbReference type="Proteomes" id="UP001178508">
    <property type="component" value="Chromosome 16"/>
</dbReference>
<sequence length="305" mass="33678">MSSPREAVPTRKRVAIARYKLATCSEYRVVGETFGVSKTTVHRCVYGVCQAICSKLIKQKVSLPDVDEALEIAQHNYEAHKVPQVYGAIDGSHIPVLAPSDGYRDYINRKGWTSIVLQAVVDDRLMIRDICVGSPGCSHDAAVFATSHLLRYPAKHPQASKDVEGVQVPLHLAGDPAYPLLPWVMKGYSGPNLTATQETFNEHLSAIRVKVEHTFGHLKARLHVLSKQSDIDYTFMPMVVATCCVLHNIFEKKNQQLPPAALHPTVPHAQQPQEHHQDQPDAGAVEIREALGHSSSVSPHKQTND</sequence>
<dbReference type="GO" id="GO:0004518">
    <property type="term" value="F:nuclease activity"/>
    <property type="evidence" value="ECO:0007669"/>
    <property type="project" value="UniProtKB-KW"/>
</dbReference>
<keyword evidence="4" id="KW-0540">Nuclease</keyword>
<dbReference type="PANTHER" id="PTHR22930">
    <property type="match status" value="1"/>
</dbReference>
<evidence type="ECO:0000256" key="4">
    <source>
        <dbReference type="ARBA" id="ARBA00022722"/>
    </source>
</evidence>
<evidence type="ECO:0000256" key="5">
    <source>
        <dbReference type="ARBA" id="ARBA00022723"/>
    </source>
</evidence>
<evidence type="ECO:0000313" key="11">
    <source>
        <dbReference type="Proteomes" id="UP001178508"/>
    </source>
</evidence>
<dbReference type="GO" id="GO:0046872">
    <property type="term" value="F:metal ion binding"/>
    <property type="evidence" value="ECO:0007669"/>
    <property type="project" value="UniProtKB-KW"/>
</dbReference>
<evidence type="ECO:0000256" key="3">
    <source>
        <dbReference type="ARBA" id="ARBA00006958"/>
    </source>
</evidence>
<dbReference type="InterPro" id="IPR027806">
    <property type="entry name" value="HARBI1_dom"/>
</dbReference>
<keyword evidence="6" id="KW-0378">Hydrolase</keyword>
<keyword evidence="7" id="KW-0539">Nucleus</keyword>
<feature type="region of interest" description="Disordered" evidence="8">
    <location>
        <begin position="259"/>
        <end position="305"/>
    </location>
</feature>
<comment type="subcellular location">
    <subcellularLocation>
        <location evidence="2">Nucleus</location>
    </subcellularLocation>
</comment>
<keyword evidence="5" id="KW-0479">Metal-binding</keyword>
<feature type="compositionally biased region" description="Polar residues" evidence="8">
    <location>
        <begin position="293"/>
        <end position="305"/>
    </location>
</feature>
<comment type="cofactor">
    <cofactor evidence="1">
        <name>a divalent metal cation</name>
        <dbReference type="ChEBI" id="CHEBI:60240"/>
    </cofactor>
</comment>
<evidence type="ECO:0000256" key="7">
    <source>
        <dbReference type="ARBA" id="ARBA00023242"/>
    </source>
</evidence>
<evidence type="ECO:0000259" key="9">
    <source>
        <dbReference type="Pfam" id="PF13359"/>
    </source>
</evidence>
<dbReference type="Pfam" id="PF13359">
    <property type="entry name" value="DDE_Tnp_4"/>
    <property type="match status" value="1"/>
</dbReference>
<evidence type="ECO:0000256" key="2">
    <source>
        <dbReference type="ARBA" id="ARBA00004123"/>
    </source>
</evidence>
<comment type="similarity">
    <text evidence="3">Belongs to the HARBI1 family.</text>
</comment>
<evidence type="ECO:0000256" key="6">
    <source>
        <dbReference type="ARBA" id="ARBA00022801"/>
    </source>
</evidence>
<keyword evidence="11" id="KW-1185">Reference proteome</keyword>
<accession>A0AAV1GSA2</accession>
<evidence type="ECO:0000256" key="8">
    <source>
        <dbReference type="SAM" id="MobiDB-lite"/>
    </source>
</evidence>
<dbReference type="EMBL" id="OY660879">
    <property type="protein sequence ID" value="CAJ1076497.1"/>
    <property type="molecule type" value="Genomic_DNA"/>
</dbReference>